<accession>A0A3A1NHY6</accession>
<dbReference type="Proteomes" id="UP000266691">
    <property type="component" value="Unassembled WGS sequence"/>
</dbReference>
<reference evidence="1 2" key="1">
    <citation type="submission" date="2018-08" db="EMBL/GenBank/DDBJ databases">
        <title>Proposal of Muricauda 72 sp.nov. and Muricauda NH166 sp.nov., isolated from seawater.</title>
        <authorList>
            <person name="Cheng H."/>
            <person name="Wu Y.-H."/>
            <person name="Guo L.-L."/>
            <person name="Xu X.-W."/>
        </authorList>
    </citation>
    <scope>NUCLEOTIDE SEQUENCE [LARGE SCALE GENOMIC DNA]</scope>
    <source>
        <strain evidence="1 2">72</strain>
    </source>
</reference>
<evidence type="ECO:0000313" key="2">
    <source>
        <dbReference type="Proteomes" id="UP000266691"/>
    </source>
</evidence>
<comment type="caution">
    <text evidence="1">The sequence shown here is derived from an EMBL/GenBank/DDBJ whole genome shotgun (WGS) entry which is preliminary data.</text>
</comment>
<gene>
    <name evidence="1" type="ORF">D2V05_06385</name>
</gene>
<evidence type="ECO:0000313" key="1">
    <source>
        <dbReference type="EMBL" id="RIV45196.1"/>
    </source>
</evidence>
<sequence>MDYRKITRNIISNPTLSLAQKAALIKLHVPSGHYKDALRINPLIGRYILQNPFFESIESIYIKDPFSFLNDLKSEFRWITWIIDNFLQEINDFLKLKCQFDKSILLENFTNAKELLVQIETKFGISLWSIEASLLIKDHEIGSEANWNALSDYLRKIKNPIYEFIINSSSKRIESKVSFQNFITQFQNDIDAVNTEGALRDFLVFKNFSYPDYEYSHPNLEGVLYVTNTLSVTTSTKSVLF</sequence>
<dbReference type="EMBL" id="QXFI01000018">
    <property type="protein sequence ID" value="RIV45196.1"/>
    <property type="molecule type" value="Genomic_DNA"/>
</dbReference>
<name>A0A3A1NHY6_9FLAO</name>
<dbReference type="AlphaFoldDB" id="A0A3A1NHY6"/>
<protein>
    <submittedName>
        <fullName evidence="1">Uncharacterized protein</fullName>
    </submittedName>
</protein>
<organism evidence="1 2">
    <name type="scientific">Flagellimonas pelagia</name>
    <dbReference type="NCBI Taxonomy" id="2306998"/>
    <lineage>
        <taxon>Bacteria</taxon>
        <taxon>Pseudomonadati</taxon>
        <taxon>Bacteroidota</taxon>
        <taxon>Flavobacteriia</taxon>
        <taxon>Flavobacteriales</taxon>
        <taxon>Flavobacteriaceae</taxon>
        <taxon>Flagellimonas</taxon>
    </lineage>
</organism>
<proteinExistence type="predicted"/>